<evidence type="ECO:0000313" key="2">
    <source>
        <dbReference type="Proteomes" id="UP000053268"/>
    </source>
</evidence>
<sequence length="66" mass="7477">MNEPILTNDALRNIQGMTVKVVICGAVPSMVRSVRLYNQCSHMYVNVFPNGTVMARSDGNDHRKYY</sequence>
<keyword evidence="2" id="KW-1185">Reference proteome</keyword>
<gene>
    <name evidence="1" type="ORF">RR46_06618</name>
</gene>
<dbReference type="SUPFAM" id="SSF50353">
    <property type="entry name" value="Cytokine"/>
    <property type="match status" value="1"/>
</dbReference>
<dbReference type="InterPro" id="IPR008996">
    <property type="entry name" value="IL1/FGF"/>
</dbReference>
<dbReference type="AlphaFoldDB" id="A0A194PLG3"/>
<dbReference type="Proteomes" id="UP000053268">
    <property type="component" value="Unassembled WGS sequence"/>
</dbReference>
<dbReference type="Gene3D" id="2.80.10.50">
    <property type="match status" value="1"/>
</dbReference>
<evidence type="ECO:0000313" key="1">
    <source>
        <dbReference type="EMBL" id="KPI94167.1"/>
    </source>
</evidence>
<organism evidence="1 2">
    <name type="scientific">Papilio xuthus</name>
    <name type="common">Asian swallowtail butterfly</name>
    <dbReference type="NCBI Taxonomy" id="66420"/>
    <lineage>
        <taxon>Eukaryota</taxon>
        <taxon>Metazoa</taxon>
        <taxon>Ecdysozoa</taxon>
        <taxon>Arthropoda</taxon>
        <taxon>Hexapoda</taxon>
        <taxon>Insecta</taxon>
        <taxon>Pterygota</taxon>
        <taxon>Neoptera</taxon>
        <taxon>Endopterygota</taxon>
        <taxon>Lepidoptera</taxon>
        <taxon>Glossata</taxon>
        <taxon>Ditrysia</taxon>
        <taxon>Papilionoidea</taxon>
        <taxon>Papilionidae</taxon>
        <taxon>Papilioninae</taxon>
        <taxon>Papilio</taxon>
    </lineage>
</organism>
<name>A0A194PLG3_PAPXU</name>
<dbReference type="EMBL" id="KQ459600">
    <property type="protein sequence ID" value="KPI94167.1"/>
    <property type="molecule type" value="Genomic_DNA"/>
</dbReference>
<reference evidence="1 2" key="1">
    <citation type="journal article" date="2015" name="Nat. Commun.">
        <title>Outbred genome sequencing and CRISPR/Cas9 gene editing in butterflies.</title>
        <authorList>
            <person name="Li X."/>
            <person name="Fan D."/>
            <person name="Zhang W."/>
            <person name="Liu G."/>
            <person name="Zhang L."/>
            <person name="Zhao L."/>
            <person name="Fang X."/>
            <person name="Chen L."/>
            <person name="Dong Y."/>
            <person name="Chen Y."/>
            <person name="Ding Y."/>
            <person name="Zhao R."/>
            <person name="Feng M."/>
            <person name="Zhu Y."/>
            <person name="Feng Y."/>
            <person name="Jiang X."/>
            <person name="Zhu D."/>
            <person name="Xiang H."/>
            <person name="Feng X."/>
            <person name="Li S."/>
            <person name="Wang J."/>
            <person name="Zhang G."/>
            <person name="Kronforst M.R."/>
            <person name="Wang W."/>
        </authorList>
    </citation>
    <scope>NUCLEOTIDE SEQUENCE [LARGE SCALE GENOMIC DNA]</scope>
    <source>
        <strain evidence="1">Ya'a_city_454_Px</strain>
        <tissue evidence="1">Whole body</tissue>
    </source>
</reference>
<protein>
    <submittedName>
        <fullName evidence="1">Uncharacterized protein</fullName>
    </submittedName>
</protein>
<accession>A0A194PLG3</accession>
<proteinExistence type="predicted"/>